<sequence>MAQAGSAAFARSAHCTEAMAAKTAMSPEDQLDDLQRRFQLLEGERKATYDTAKLNIQQNKEIIGQMKDENKTLRNQIAQLRNEKPQSTEKQLERTMSDVQLLQRKVDTLRAENTKKRSTLDQLTIKLNELSSGAKMHSSEASPEMRQIRVLENRLDKAMIKYNEAQSIRKTYEAIVKRLKEERNGFDNQLAAIERTLKAKERDYEELLLLSHDAYHAKEMAQAELHRFEQGVMEERNQRDKEVQEKKTLVEQRVQMNKRLEQREKLLKSQQEADKQGERQAKDVSYASDLNAGISNDYAHEERQKLLDYEEAFHAIKEATGVSDPNEVIQKFLTQEDTQRNLQNLTKENQSTIDRLAEERRRLRLQVEELKFGSEGNGGRRQAIDDFETNLAEATEKFDRNKGKFERMAKMHLDMKAGIDHLGEKLQSIRLDGEATIEMTDETVEEVLQQCELKISKLLSLTHHLDDPNDRKRMFDEERYEEKLMMKSQSDARIKLADKEEEADNDSEDFDEEMDEDVWHRKQVKYNSDQIVEKQQTKNRKKNKKAKKDA</sequence>
<organism evidence="5">
    <name type="scientific">Alexandrium catenella</name>
    <name type="common">Red tide dinoflagellate</name>
    <name type="synonym">Gonyaulax catenella</name>
    <dbReference type="NCBI Taxonomy" id="2925"/>
    <lineage>
        <taxon>Eukaryota</taxon>
        <taxon>Sar</taxon>
        <taxon>Alveolata</taxon>
        <taxon>Dinophyceae</taxon>
        <taxon>Gonyaulacales</taxon>
        <taxon>Pyrocystaceae</taxon>
        <taxon>Alexandrium</taxon>
    </lineage>
</organism>
<evidence type="ECO:0000313" key="5">
    <source>
        <dbReference type="EMBL" id="CAD9129362.1"/>
    </source>
</evidence>
<feature type="coiled-coil region" evidence="2">
    <location>
        <begin position="56"/>
        <end position="112"/>
    </location>
</feature>
<protein>
    <recommendedName>
        <fullName evidence="4">ODAD1 central coiled coil region domain-containing protein</fullName>
    </recommendedName>
</protein>
<feature type="compositionally biased region" description="Acidic residues" evidence="3">
    <location>
        <begin position="499"/>
        <end position="516"/>
    </location>
</feature>
<dbReference type="AlphaFoldDB" id="A0A7S1ME71"/>
<keyword evidence="1 2" id="KW-0175">Coiled coil</keyword>
<feature type="compositionally biased region" description="Basic and acidic residues" evidence="3">
    <location>
        <begin position="486"/>
        <end position="498"/>
    </location>
</feature>
<evidence type="ECO:0000256" key="1">
    <source>
        <dbReference type="ARBA" id="ARBA00023054"/>
    </source>
</evidence>
<dbReference type="GO" id="GO:0003341">
    <property type="term" value="P:cilium movement"/>
    <property type="evidence" value="ECO:0007669"/>
    <property type="project" value="InterPro"/>
</dbReference>
<evidence type="ECO:0000256" key="3">
    <source>
        <dbReference type="SAM" id="MobiDB-lite"/>
    </source>
</evidence>
<gene>
    <name evidence="5" type="ORF">ACAT0790_LOCUS21369</name>
</gene>
<feature type="coiled-coil region" evidence="2">
    <location>
        <begin position="148"/>
        <end position="273"/>
    </location>
</feature>
<proteinExistence type="predicted"/>
<dbReference type="InterPro" id="IPR033192">
    <property type="entry name" value="ODAD3"/>
</dbReference>
<dbReference type="GO" id="GO:0035253">
    <property type="term" value="C:ciliary rootlet"/>
    <property type="evidence" value="ECO:0007669"/>
    <property type="project" value="TreeGrafter"/>
</dbReference>
<feature type="coiled-coil region" evidence="2">
    <location>
        <begin position="335"/>
        <end position="373"/>
    </location>
</feature>
<dbReference type="GO" id="GO:0036064">
    <property type="term" value="C:ciliary basal body"/>
    <property type="evidence" value="ECO:0007669"/>
    <property type="project" value="TreeGrafter"/>
</dbReference>
<dbReference type="Pfam" id="PF21773">
    <property type="entry name" value="ODAD1_CC"/>
    <property type="match status" value="1"/>
</dbReference>
<dbReference type="GO" id="GO:0097542">
    <property type="term" value="C:ciliary tip"/>
    <property type="evidence" value="ECO:0007669"/>
    <property type="project" value="TreeGrafter"/>
</dbReference>
<feature type="compositionally biased region" description="Basic residues" evidence="3">
    <location>
        <begin position="537"/>
        <end position="550"/>
    </location>
</feature>
<evidence type="ECO:0000259" key="4">
    <source>
        <dbReference type="Pfam" id="PF21773"/>
    </source>
</evidence>
<dbReference type="PANTHER" id="PTHR46518:SF1">
    <property type="entry name" value="OUTER DYNEIN ARM-DOCKING COMPLEX SUBUNIT 3"/>
    <property type="match status" value="1"/>
</dbReference>
<dbReference type="PANTHER" id="PTHR46518">
    <property type="entry name" value="COILED-COIL DOMAIN-CONTAINING PROTEIN 151"/>
    <property type="match status" value="1"/>
</dbReference>
<feature type="domain" description="ODAD1 central coiled coil region" evidence="4">
    <location>
        <begin position="146"/>
        <end position="427"/>
    </location>
</feature>
<accession>A0A7S1ME71</accession>
<reference evidence="5" key="1">
    <citation type="submission" date="2021-01" db="EMBL/GenBank/DDBJ databases">
        <authorList>
            <person name="Corre E."/>
            <person name="Pelletier E."/>
            <person name="Niang G."/>
            <person name="Scheremetjew M."/>
            <person name="Finn R."/>
            <person name="Kale V."/>
            <person name="Holt S."/>
            <person name="Cochrane G."/>
            <person name="Meng A."/>
            <person name="Brown T."/>
            <person name="Cohen L."/>
        </authorList>
    </citation>
    <scope>NUCLEOTIDE SEQUENCE</scope>
    <source>
        <strain evidence="5">OF101</strain>
    </source>
</reference>
<feature type="region of interest" description="Disordered" evidence="3">
    <location>
        <begin position="486"/>
        <end position="550"/>
    </location>
</feature>
<dbReference type="InterPro" id="IPR049258">
    <property type="entry name" value="ODAD1_CC"/>
</dbReference>
<dbReference type="GO" id="GO:0036158">
    <property type="term" value="P:outer dynein arm assembly"/>
    <property type="evidence" value="ECO:0007669"/>
    <property type="project" value="InterPro"/>
</dbReference>
<name>A0A7S1ME71_ALECA</name>
<evidence type="ECO:0000256" key="2">
    <source>
        <dbReference type="SAM" id="Coils"/>
    </source>
</evidence>
<dbReference type="EMBL" id="HBGE01035177">
    <property type="protein sequence ID" value="CAD9129362.1"/>
    <property type="molecule type" value="Transcribed_RNA"/>
</dbReference>